<keyword evidence="2" id="KW-0732">Signal</keyword>
<feature type="chain" id="PRO_5046491054" evidence="2">
    <location>
        <begin position="20"/>
        <end position="212"/>
    </location>
</feature>
<gene>
    <name evidence="3" type="ORF">M231_05951</name>
</gene>
<dbReference type="AlphaFoldDB" id="A0A4Q1BGT5"/>
<name>A0A4Q1BGT5_TREME</name>
<dbReference type="InParanoid" id="A0A4Q1BGT5"/>
<keyword evidence="4" id="KW-1185">Reference proteome</keyword>
<comment type="caution">
    <text evidence="3">The sequence shown here is derived from an EMBL/GenBank/DDBJ whole genome shotgun (WGS) entry which is preliminary data.</text>
</comment>
<dbReference type="Proteomes" id="UP000289152">
    <property type="component" value="Unassembled WGS sequence"/>
</dbReference>
<dbReference type="VEuPathDB" id="FungiDB:TREMEDRAFT_70978"/>
<evidence type="ECO:0000256" key="1">
    <source>
        <dbReference type="SAM" id="MobiDB-lite"/>
    </source>
</evidence>
<protein>
    <submittedName>
        <fullName evidence="3">Uncharacterized protein</fullName>
    </submittedName>
</protein>
<dbReference type="STRING" id="5217.A0A4Q1BGT5"/>
<organism evidence="3 4">
    <name type="scientific">Tremella mesenterica</name>
    <name type="common">Jelly fungus</name>
    <dbReference type="NCBI Taxonomy" id="5217"/>
    <lineage>
        <taxon>Eukaryota</taxon>
        <taxon>Fungi</taxon>
        <taxon>Dikarya</taxon>
        <taxon>Basidiomycota</taxon>
        <taxon>Agaricomycotina</taxon>
        <taxon>Tremellomycetes</taxon>
        <taxon>Tremellales</taxon>
        <taxon>Tremellaceae</taxon>
        <taxon>Tremella</taxon>
    </lineage>
</organism>
<evidence type="ECO:0000256" key="2">
    <source>
        <dbReference type="SAM" id="SignalP"/>
    </source>
</evidence>
<feature type="region of interest" description="Disordered" evidence="1">
    <location>
        <begin position="153"/>
        <end position="187"/>
    </location>
</feature>
<proteinExistence type="predicted"/>
<reference evidence="3 4" key="1">
    <citation type="submission" date="2016-06" db="EMBL/GenBank/DDBJ databases">
        <title>Evolution of pathogenesis and genome organization in the Tremellales.</title>
        <authorList>
            <person name="Cuomo C."/>
            <person name="Litvintseva A."/>
            <person name="Heitman J."/>
            <person name="Chen Y."/>
            <person name="Sun S."/>
            <person name="Springer D."/>
            <person name="Dromer F."/>
            <person name="Young S."/>
            <person name="Zeng Q."/>
            <person name="Chapman S."/>
            <person name="Gujja S."/>
            <person name="Saif S."/>
            <person name="Birren B."/>
        </authorList>
    </citation>
    <scope>NUCLEOTIDE SEQUENCE [LARGE SCALE GENOMIC DNA]</scope>
    <source>
        <strain evidence="3 4">ATCC 28783</strain>
    </source>
</reference>
<evidence type="ECO:0000313" key="3">
    <source>
        <dbReference type="EMBL" id="RXK36790.1"/>
    </source>
</evidence>
<sequence>MKSFFAIAALSALGALAQSFSIATPITWVGGTGPFILAAIPASQVSAPAIEQIADGITSSPYTWKVNLAANTAITIKITDAQGNIAYSSAVTVQTSSDSSCVGAAASAASSGSATSAAVASSGVASASPISTAGTTTSAAAVVGGSSGSASATSASARTSASGTTSSASTSKASGSSAPSASSSNTGAADRVSSYGLPALVLAGVGVLIAVV</sequence>
<dbReference type="EMBL" id="SDIL01000087">
    <property type="protein sequence ID" value="RXK36790.1"/>
    <property type="molecule type" value="Genomic_DNA"/>
</dbReference>
<dbReference type="OrthoDB" id="3362246at2759"/>
<accession>A0A4Q1BGT5</accession>
<dbReference type="PANTHER" id="PTHR37487:SF2">
    <property type="entry name" value="EXPRESSED PROTEIN"/>
    <property type="match status" value="1"/>
</dbReference>
<feature type="signal peptide" evidence="2">
    <location>
        <begin position="1"/>
        <end position="19"/>
    </location>
</feature>
<dbReference type="PANTHER" id="PTHR37487">
    <property type="entry name" value="CHROMOSOME 1, WHOLE GENOME SHOTGUN SEQUENCE"/>
    <property type="match status" value="1"/>
</dbReference>
<evidence type="ECO:0000313" key="4">
    <source>
        <dbReference type="Proteomes" id="UP000289152"/>
    </source>
</evidence>